<feature type="transmembrane region" description="Helical" evidence="1">
    <location>
        <begin position="263"/>
        <end position="281"/>
    </location>
</feature>
<feature type="transmembrane region" description="Helical" evidence="1">
    <location>
        <begin position="89"/>
        <end position="107"/>
    </location>
</feature>
<dbReference type="GO" id="GO:0016746">
    <property type="term" value="F:acyltransferase activity"/>
    <property type="evidence" value="ECO:0007669"/>
    <property type="project" value="UniProtKB-KW"/>
</dbReference>
<dbReference type="Proteomes" id="UP000826462">
    <property type="component" value="Chromosome 1"/>
</dbReference>
<feature type="transmembrane region" description="Helical" evidence="1">
    <location>
        <begin position="119"/>
        <end position="140"/>
    </location>
</feature>
<dbReference type="EMBL" id="CP080095">
    <property type="protein sequence ID" value="QYD67115.1"/>
    <property type="molecule type" value="Genomic_DNA"/>
</dbReference>
<organism evidence="3 4">
    <name type="scientific">Paraburkholderia edwinii</name>
    <dbReference type="NCBI Taxonomy" id="2861782"/>
    <lineage>
        <taxon>Bacteria</taxon>
        <taxon>Pseudomonadati</taxon>
        <taxon>Pseudomonadota</taxon>
        <taxon>Betaproteobacteria</taxon>
        <taxon>Burkholderiales</taxon>
        <taxon>Burkholderiaceae</taxon>
        <taxon>Paraburkholderia</taxon>
    </lineage>
</organism>
<dbReference type="PANTHER" id="PTHR23028">
    <property type="entry name" value="ACETYLTRANSFERASE"/>
    <property type="match status" value="1"/>
</dbReference>
<keyword evidence="1" id="KW-1133">Transmembrane helix</keyword>
<feature type="transmembrane region" description="Helical" evidence="1">
    <location>
        <begin position="12"/>
        <end position="31"/>
    </location>
</feature>
<dbReference type="InterPro" id="IPR050879">
    <property type="entry name" value="Acyltransferase_3"/>
</dbReference>
<sequence>MRNRYEIIDALRFILAAWVAIGHLGHFPIFGKQAIGATGAIHSLDRFTHTLIWGLPAVMAFFVISGFCIHTPFRRPGKIPILRFYLRRYIRVLAPVVVTVLLMSHLFPEMHILGSDSILWKSMLWSLVCEEIYYAVYPVLRAIRFKVGWWPVMGVTIATSIVLSDVYHRAPEWSDIGPVATALILFPVWISGCILAEKAHALKPLESAWTIWSWRMAAWLTMWVSEFLLFHVGVSKVVSMMYVGGVAYFWIRAEIAYHKDRAASPVLAAAGAFSYSLYLVHPSVLEGVKRYVPAVDEYTRSGWLFTAILTLVYAYIFYLLIEAPSHRLAKGVKLSPVKPAVVTKELV</sequence>
<evidence type="ECO:0000259" key="2">
    <source>
        <dbReference type="Pfam" id="PF01757"/>
    </source>
</evidence>
<name>A0ABX8UIN0_9BURK</name>
<keyword evidence="1" id="KW-0812">Transmembrane</keyword>
<protein>
    <submittedName>
        <fullName evidence="3">Acyltransferase</fullName>
    </submittedName>
</protein>
<accession>A0ABX8UIN0</accession>
<keyword evidence="3" id="KW-0012">Acyltransferase</keyword>
<evidence type="ECO:0000256" key="1">
    <source>
        <dbReference type="SAM" id="Phobius"/>
    </source>
</evidence>
<dbReference type="RefSeq" id="WP_219796109.1">
    <property type="nucleotide sequence ID" value="NZ_CP080095.1"/>
</dbReference>
<feature type="domain" description="Acyltransferase 3" evidence="2">
    <location>
        <begin position="7"/>
        <end position="318"/>
    </location>
</feature>
<gene>
    <name evidence="3" type="ORF">KZJ38_11950</name>
</gene>
<feature type="transmembrane region" description="Helical" evidence="1">
    <location>
        <begin position="301"/>
        <end position="321"/>
    </location>
</feature>
<dbReference type="Pfam" id="PF01757">
    <property type="entry name" value="Acyl_transf_3"/>
    <property type="match status" value="1"/>
</dbReference>
<evidence type="ECO:0000313" key="4">
    <source>
        <dbReference type="Proteomes" id="UP000826462"/>
    </source>
</evidence>
<feature type="transmembrane region" description="Helical" evidence="1">
    <location>
        <begin position="147"/>
        <end position="164"/>
    </location>
</feature>
<keyword evidence="4" id="KW-1185">Reference proteome</keyword>
<evidence type="ECO:0000313" key="3">
    <source>
        <dbReference type="EMBL" id="QYD67115.1"/>
    </source>
</evidence>
<proteinExistence type="predicted"/>
<reference evidence="3 4" key="1">
    <citation type="submission" date="2021-07" db="EMBL/GenBank/DDBJ databases">
        <title>Paraburkholderia edwinii protects Aspergillus sp. from phenazines by acting as a toxin sponge.</title>
        <authorList>
            <person name="Dahlstrom K.M."/>
            <person name="Newman D.K."/>
        </authorList>
    </citation>
    <scope>NUCLEOTIDE SEQUENCE [LARGE SCALE GENOMIC DNA]</scope>
    <source>
        <strain evidence="3 4">Pe01</strain>
    </source>
</reference>
<feature type="transmembrane region" description="Helical" evidence="1">
    <location>
        <begin position="51"/>
        <end position="69"/>
    </location>
</feature>
<keyword evidence="3" id="KW-0808">Transferase</keyword>
<dbReference type="InterPro" id="IPR002656">
    <property type="entry name" value="Acyl_transf_3_dom"/>
</dbReference>
<feature type="transmembrane region" description="Helical" evidence="1">
    <location>
        <begin position="230"/>
        <end position="251"/>
    </location>
</feature>
<keyword evidence="1" id="KW-0472">Membrane</keyword>
<dbReference type="PANTHER" id="PTHR23028:SF134">
    <property type="entry name" value="PUTATIVE (AFU_ORTHOLOGUE AFUA_4G08520)-RELATED"/>
    <property type="match status" value="1"/>
</dbReference>